<dbReference type="AlphaFoldDB" id="J9GKL5"/>
<proteinExistence type="predicted"/>
<reference evidence="1" key="1">
    <citation type="journal article" date="2012" name="PLoS ONE">
        <title>Gene sets for utilization of primary and secondary nutrition supplies in the distal gut of endangered iberian lynx.</title>
        <authorList>
            <person name="Alcaide M."/>
            <person name="Messina E."/>
            <person name="Richter M."/>
            <person name="Bargiela R."/>
            <person name="Peplies J."/>
            <person name="Huws S.A."/>
            <person name="Newbold C.J."/>
            <person name="Golyshin P.N."/>
            <person name="Simon M.A."/>
            <person name="Lopez G."/>
            <person name="Yakimov M.M."/>
            <person name="Ferrer M."/>
        </authorList>
    </citation>
    <scope>NUCLEOTIDE SEQUENCE</scope>
</reference>
<protein>
    <submittedName>
        <fullName evidence="1">Uncharacterized protein</fullName>
    </submittedName>
</protein>
<sequence>MFCKLTINFFWNNPITLVCLQGNSGTFFVLKVTWKQLKVCR</sequence>
<name>J9GKL5_9ZZZZ</name>
<organism evidence="1">
    <name type="scientific">gut metagenome</name>
    <dbReference type="NCBI Taxonomy" id="749906"/>
    <lineage>
        <taxon>unclassified sequences</taxon>
        <taxon>metagenomes</taxon>
        <taxon>organismal metagenomes</taxon>
    </lineage>
</organism>
<dbReference type="EMBL" id="AMCI01000771">
    <property type="protein sequence ID" value="EJX07889.1"/>
    <property type="molecule type" value="Genomic_DNA"/>
</dbReference>
<evidence type="ECO:0000313" key="1">
    <source>
        <dbReference type="EMBL" id="EJX07889.1"/>
    </source>
</evidence>
<accession>J9GKL5</accession>
<comment type="caution">
    <text evidence="1">The sequence shown here is derived from an EMBL/GenBank/DDBJ whole genome shotgun (WGS) entry which is preliminary data.</text>
</comment>
<gene>
    <name evidence="1" type="ORF">EVA_04001</name>
</gene>